<dbReference type="SUPFAM" id="SSF52172">
    <property type="entry name" value="CheY-like"/>
    <property type="match status" value="1"/>
</dbReference>
<protein>
    <recommendedName>
        <fullName evidence="2">Response regulatory domain-containing protein</fullName>
    </recommendedName>
</protein>
<keyword evidence="4" id="KW-1185">Reference proteome</keyword>
<dbReference type="EMBL" id="BOSM01000003">
    <property type="protein sequence ID" value="GIP58546.1"/>
    <property type="molecule type" value="Genomic_DNA"/>
</dbReference>
<dbReference type="InterPro" id="IPR013785">
    <property type="entry name" value="Aldolase_TIM"/>
</dbReference>
<evidence type="ECO:0000256" key="1">
    <source>
        <dbReference type="PROSITE-ProRule" id="PRU00169"/>
    </source>
</evidence>
<dbReference type="InterPro" id="IPR001789">
    <property type="entry name" value="Sig_transdc_resp-reg_receiver"/>
</dbReference>
<dbReference type="Pfam" id="PF00072">
    <property type="entry name" value="Response_reg"/>
    <property type="match status" value="1"/>
</dbReference>
<evidence type="ECO:0000259" key="2">
    <source>
        <dbReference type="PROSITE" id="PS50110"/>
    </source>
</evidence>
<gene>
    <name evidence="3" type="ORF">J15TS10_23600</name>
</gene>
<dbReference type="PROSITE" id="PS50110">
    <property type="entry name" value="RESPONSE_REGULATORY"/>
    <property type="match status" value="1"/>
</dbReference>
<proteinExistence type="predicted"/>
<accession>A0ABQ4MRB4</accession>
<comment type="caution">
    <text evidence="3">The sequence shown here is derived from an EMBL/GenBank/DDBJ whole genome shotgun (WGS) entry which is preliminary data.</text>
</comment>
<dbReference type="Gene3D" id="3.20.20.70">
    <property type="entry name" value="Aldolase class I"/>
    <property type="match status" value="1"/>
</dbReference>
<evidence type="ECO:0000313" key="4">
    <source>
        <dbReference type="Proteomes" id="UP000681290"/>
    </source>
</evidence>
<feature type="domain" description="Response regulatory" evidence="2">
    <location>
        <begin position="1"/>
        <end position="55"/>
    </location>
</feature>
<name>A0ABQ4MRB4_9BACL</name>
<comment type="caution">
    <text evidence="1">Lacks conserved residue(s) required for the propagation of feature annotation.</text>
</comment>
<sequence>MPEMDGIQALKEIKKIDADAVVMICSAMSQRELISRALEAGASKLCYQATRPGDH</sequence>
<evidence type="ECO:0000313" key="3">
    <source>
        <dbReference type="EMBL" id="GIP58546.1"/>
    </source>
</evidence>
<reference evidence="3 4" key="1">
    <citation type="submission" date="2021-03" db="EMBL/GenBank/DDBJ databases">
        <title>Antimicrobial resistance genes in bacteria isolated from Japanese honey, and their potential for conferring macrolide and lincosamide resistance in the American foulbrood pathogen Paenibacillus larvae.</title>
        <authorList>
            <person name="Okamoto M."/>
            <person name="Kumagai M."/>
            <person name="Kanamori H."/>
            <person name="Takamatsu D."/>
        </authorList>
    </citation>
    <scope>NUCLEOTIDE SEQUENCE [LARGE SCALE GENOMIC DNA]</scope>
    <source>
        <strain evidence="3 4">J15TS10</strain>
    </source>
</reference>
<dbReference type="InterPro" id="IPR011006">
    <property type="entry name" value="CheY-like_superfamily"/>
</dbReference>
<organism evidence="3 4">
    <name type="scientific">Paenibacillus woosongensis</name>
    <dbReference type="NCBI Taxonomy" id="307580"/>
    <lineage>
        <taxon>Bacteria</taxon>
        <taxon>Bacillati</taxon>
        <taxon>Bacillota</taxon>
        <taxon>Bacilli</taxon>
        <taxon>Bacillales</taxon>
        <taxon>Paenibacillaceae</taxon>
        <taxon>Paenibacillus</taxon>
    </lineage>
</organism>
<dbReference type="Proteomes" id="UP000681290">
    <property type="component" value="Unassembled WGS sequence"/>
</dbReference>